<organism evidence="1 2">
    <name type="scientific">Panagrolaimus sp. PS1159</name>
    <dbReference type="NCBI Taxonomy" id="55785"/>
    <lineage>
        <taxon>Eukaryota</taxon>
        <taxon>Metazoa</taxon>
        <taxon>Ecdysozoa</taxon>
        <taxon>Nematoda</taxon>
        <taxon>Chromadorea</taxon>
        <taxon>Rhabditida</taxon>
        <taxon>Tylenchina</taxon>
        <taxon>Panagrolaimomorpha</taxon>
        <taxon>Panagrolaimoidea</taxon>
        <taxon>Panagrolaimidae</taxon>
        <taxon>Panagrolaimus</taxon>
    </lineage>
</organism>
<evidence type="ECO:0000313" key="2">
    <source>
        <dbReference type="WBParaSite" id="PS1159_v2.g16747.t1"/>
    </source>
</evidence>
<name>A0AC35FGU5_9BILA</name>
<proteinExistence type="predicted"/>
<accession>A0AC35FGU5</accession>
<dbReference type="WBParaSite" id="PS1159_v2.g16747.t1">
    <property type="protein sequence ID" value="PS1159_v2.g16747.t1"/>
    <property type="gene ID" value="PS1159_v2.g16747"/>
</dbReference>
<dbReference type="Proteomes" id="UP000887580">
    <property type="component" value="Unplaced"/>
</dbReference>
<protein>
    <submittedName>
        <fullName evidence="2">Fungal lipase-like domain-containing protein</fullName>
    </submittedName>
</protein>
<sequence>MNFIFAFCLFFCITQVSSSFNETFARYFIWPMASSAYSDHPEICVKDNYNQSEFKRRIKVNCDTLKNDNCVAFTAVTHSNKAIIISFRGSEDLEGIMEIIDVIKVPPTAEFGGKAKVNHYFYNAFNALWTSGIKDDFLSLKNKNPNYELWITGHSLGGAMASLAAATIATSNLFPLDKIKLVTFGEPRIGDKTYAELHDSLIPYAYRIIHNHDIFPHEPPSWIYGYQHHKSEVWYNNDMAVGDPWIECDEDESKQCSESVVNLNPLDHQSYYNVKVVFANSGCDGWNPYKNKF</sequence>
<reference evidence="2" key="1">
    <citation type="submission" date="2022-11" db="UniProtKB">
        <authorList>
            <consortium name="WormBaseParasite"/>
        </authorList>
    </citation>
    <scope>IDENTIFICATION</scope>
</reference>
<evidence type="ECO:0000313" key="1">
    <source>
        <dbReference type="Proteomes" id="UP000887580"/>
    </source>
</evidence>